<reference evidence="2 3" key="2">
    <citation type="submission" date="2018-11" db="EMBL/GenBank/DDBJ databases">
        <authorList>
            <consortium name="Pathogen Informatics"/>
        </authorList>
    </citation>
    <scope>NUCLEOTIDE SEQUENCE [LARGE SCALE GENOMIC DNA]</scope>
</reference>
<sequence length="199" mass="23579">MQLIVVFLQTLRPHPDRLKMDDENEEVESEDDVNDDNASKAKSKKYVPPKLMAVHYNDIIFITEDEEEMEERKIERARRRALQSSLIQDLRAQYSEAPEEFQDDSIIKRKKQEDIEKQKYEEDYLIRLQMTKKEKHNKKIQNRQDILDELLHFGSYMAMKDTEKGGDNKADRGAGRKRKIGKNKKFAKKPRLVKGKKVK</sequence>
<evidence type="ECO:0000313" key="3">
    <source>
        <dbReference type="Proteomes" id="UP000267606"/>
    </source>
</evidence>
<evidence type="ECO:0000313" key="4">
    <source>
        <dbReference type="WBParaSite" id="OFLC_0000636601-mRNA-1"/>
    </source>
</evidence>
<dbReference type="AlphaFoldDB" id="A0A183HFV5"/>
<protein>
    <submittedName>
        <fullName evidence="4">Protein SDA1</fullName>
    </submittedName>
</protein>
<keyword evidence="3" id="KW-1185">Reference proteome</keyword>
<dbReference type="STRING" id="387005.A0A183HFV5"/>
<feature type="compositionally biased region" description="Basic and acidic residues" evidence="1">
    <location>
        <begin position="160"/>
        <end position="174"/>
    </location>
</feature>
<name>A0A183HFV5_9BILA</name>
<gene>
    <name evidence="2" type="ORF">OFLC_LOCUS6366</name>
</gene>
<dbReference type="WBParaSite" id="OFLC_0000636601-mRNA-1">
    <property type="protein sequence ID" value="OFLC_0000636601-mRNA-1"/>
    <property type="gene ID" value="OFLC_0000636601"/>
</dbReference>
<evidence type="ECO:0000313" key="2">
    <source>
        <dbReference type="EMBL" id="VDO46342.1"/>
    </source>
</evidence>
<dbReference type="Proteomes" id="UP000267606">
    <property type="component" value="Unassembled WGS sequence"/>
</dbReference>
<feature type="compositionally biased region" description="Basic residues" evidence="1">
    <location>
        <begin position="175"/>
        <end position="199"/>
    </location>
</feature>
<reference evidence="4" key="1">
    <citation type="submission" date="2016-06" db="UniProtKB">
        <authorList>
            <consortium name="WormBaseParasite"/>
        </authorList>
    </citation>
    <scope>IDENTIFICATION</scope>
</reference>
<feature type="region of interest" description="Disordered" evidence="1">
    <location>
        <begin position="160"/>
        <end position="199"/>
    </location>
</feature>
<dbReference type="EMBL" id="UZAJ01006006">
    <property type="protein sequence ID" value="VDO46342.1"/>
    <property type="molecule type" value="Genomic_DNA"/>
</dbReference>
<proteinExistence type="predicted"/>
<feature type="compositionally biased region" description="Acidic residues" evidence="1">
    <location>
        <begin position="22"/>
        <end position="35"/>
    </location>
</feature>
<organism evidence="4">
    <name type="scientific">Onchocerca flexuosa</name>
    <dbReference type="NCBI Taxonomy" id="387005"/>
    <lineage>
        <taxon>Eukaryota</taxon>
        <taxon>Metazoa</taxon>
        <taxon>Ecdysozoa</taxon>
        <taxon>Nematoda</taxon>
        <taxon>Chromadorea</taxon>
        <taxon>Rhabditida</taxon>
        <taxon>Spirurina</taxon>
        <taxon>Spiruromorpha</taxon>
        <taxon>Filarioidea</taxon>
        <taxon>Onchocercidae</taxon>
        <taxon>Onchocerca</taxon>
    </lineage>
</organism>
<feature type="region of interest" description="Disordered" evidence="1">
    <location>
        <begin position="16"/>
        <end position="42"/>
    </location>
</feature>
<accession>A0A183HFV5</accession>
<evidence type="ECO:0000256" key="1">
    <source>
        <dbReference type="SAM" id="MobiDB-lite"/>
    </source>
</evidence>